<dbReference type="InterPro" id="IPR018319">
    <property type="entry name" value="SelA-like"/>
</dbReference>
<keyword evidence="6 8" id="KW-0711">Selenium</keyword>
<dbReference type="GO" id="GO:0004125">
    <property type="term" value="F:L-seryl-tRNA(Sec) selenium transferase activity"/>
    <property type="evidence" value="ECO:0007669"/>
    <property type="project" value="UniProtKB-UniRule"/>
</dbReference>
<dbReference type="InterPro" id="IPR015421">
    <property type="entry name" value="PyrdxlP-dep_Trfase_major"/>
</dbReference>
<dbReference type="InterPro" id="IPR004534">
    <property type="entry name" value="SelA_trans"/>
</dbReference>
<comment type="pathway">
    <text evidence="8">Aminoacyl-tRNA biosynthesis; selenocysteinyl-tRNA(Sec) biosynthesis; selenocysteinyl-tRNA(Sec) from L-seryl-tRNA(Sec) (bacterial route): step 1/1.</text>
</comment>
<dbReference type="GO" id="GO:0001514">
    <property type="term" value="P:selenocysteine incorporation"/>
    <property type="evidence" value="ECO:0007669"/>
    <property type="project" value="UniProtKB-UniRule"/>
</dbReference>
<evidence type="ECO:0000256" key="7">
    <source>
        <dbReference type="ARBA" id="ARBA00044507"/>
    </source>
</evidence>
<dbReference type="Proteomes" id="UP000318405">
    <property type="component" value="Unassembled WGS sequence"/>
</dbReference>
<evidence type="ECO:0000256" key="5">
    <source>
        <dbReference type="ARBA" id="ARBA00022917"/>
    </source>
</evidence>
<keyword evidence="4 8" id="KW-0663">Pyridoxal phosphate</keyword>
<dbReference type="Gene3D" id="3.40.640.10">
    <property type="entry name" value="Type I PLP-dependent aspartate aminotransferase-like (Major domain)"/>
    <property type="match status" value="1"/>
</dbReference>
<sequence length="501" mass="54180">MGRRYERLRQAARSQRVSSREEDAAQPQESRAVSAFAQLSDIPALDRLLQVPAIQAEIQAHGHAYTVAALRRHLDGLRARIRTGDASPDLLDEAHIGAQVQREIARATQPRLRAVYNLTGTVLHTNLGRALLPDAAVAGVVRALTAPANLEFDLASGGRGDRDDLVEELLRELTGAEAATVVNNNAAAVLLMLNALANRREVVVSRGELVEIGGAFRIPDIMGRAGARLKEVGTTNRTHPADYETAIGPRTAMLMKVHCSNYAITGFTRSVPVAEVARLAHAHGLPATVDLGSGTLVDLTQWGLPREETVRETLAVGADLVTFSGDKLLGGPQAGLIVGRADLIRRIKKNPLKRALRVGKLTLAALEPVLALYRAPEHLAERLTTLRLFTRPAAQMQAQAQRLQSTLQAWVGHDYTVHVTAMFSQIGSGALPVDQLPSAGLTVRWSGAGRAGRHLGRLEARLRELPRPVIGRIADDALWLDLRCLEEVDTDAFARQLEAAP</sequence>
<dbReference type="InterPro" id="IPR025862">
    <property type="entry name" value="SelA_trans_N_dom"/>
</dbReference>
<dbReference type="GO" id="GO:0001717">
    <property type="term" value="P:conversion of seryl-tRNAsec to selenocys-tRNAsec"/>
    <property type="evidence" value="ECO:0007669"/>
    <property type="project" value="UniProtKB-UniRule"/>
</dbReference>
<reference evidence="12 13" key="1">
    <citation type="submission" date="2019-07" db="EMBL/GenBank/DDBJ databases">
        <title>Qingshengfaniella alkalisoli gen. nov., sp. nov., isolated from saline soil.</title>
        <authorList>
            <person name="Xu L."/>
            <person name="Huang X.-X."/>
            <person name="Sun J.-Q."/>
        </authorList>
    </citation>
    <scope>NUCLEOTIDE SEQUENCE [LARGE SCALE GENOMIC DNA]</scope>
    <source>
        <strain evidence="12 13">DSM 27279</strain>
    </source>
</reference>
<dbReference type="SUPFAM" id="SSF53383">
    <property type="entry name" value="PLP-dependent transferases"/>
    <property type="match status" value="1"/>
</dbReference>
<evidence type="ECO:0000259" key="11">
    <source>
        <dbReference type="Pfam" id="PF12390"/>
    </source>
</evidence>
<evidence type="ECO:0000256" key="4">
    <source>
        <dbReference type="ARBA" id="ARBA00022898"/>
    </source>
</evidence>
<gene>
    <name evidence="8" type="primary">selA</name>
    <name evidence="12" type="ORF">FOZ76_05710</name>
</gene>
<dbReference type="PANTHER" id="PTHR32328">
    <property type="entry name" value="L-SERYL-TRNA(SEC) SELENIUM TRANSFERASE"/>
    <property type="match status" value="1"/>
</dbReference>
<evidence type="ECO:0000313" key="13">
    <source>
        <dbReference type="Proteomes" id="UP000318405"/>
    </source>
</evidence>
<keyword evidence="2 8" id="KW-0963">Cytoplasm</keyword>
<feature type="domain" description="L-seryl-tRNA selenium transferase N-terminal" evidence="11">
    <location>
        <begin position="39"/>
        <end position="78"/>
    </location>
</feature>
<feature type="region of interest" description="Disordered" evidence="10">
    <location>
        <begin position="1"/>
        <end position="29"/>
    </location>
</feature>
<dbReference type="Pfam" id="PF12390">
    <property type="entry name" value="Se-cys_synth_N"/>
    <property type="match status" value="1"/>
</dbReference>
<name>A0A556AXJ7_9BURK</name>
<dbReference type="InterPro" id="IPR015424">
    <property type="entry name" value="PyrdxlP-dep_Trfase"/>
</dbReference>
<dbReference type="AlphaFoldDB" id="A0A556AXJ7"/>
<dbReference type="HAMAP" id="MF_00423">
    <property type="entry name" value="SelA"/>
    <property type="match status" value="1"/>
</dbReference>
<evidence type="ECO:0000256" key="6">
    <source>
        <dbReference type="ARBA" id="ARBA00023266"/>
    </source>
</evidence>
<evidence type="ECO:0000256" key="3">
    <source>
        <dbReference type="ARBA" id="ARBA00022679"/>
    </source>
</evidence>
<comment type="cofactor">
    <cofactor evidence="1 8 9">
        <name>pyridoxal 5'-phosphate</name>
        <dbReference type="ChEBI" id="CHEBI:597326"/>
    </cofactor>
</comment>
<keyword evidence="13" id="KW-1185">Reference proteome</keyword>
<comment type="function">
    <text evidence="8">Converts seryl-tRNA(Sec) to selenocysteinyl-tRNA(Sec) required for selenoprotein biosynthesis.</text>
</comment>
<dbReference type="EC" id="2.9.1.1" evidence="8"/>
<comment type="similarity">
    <text evidence="7 8">Belongs to the SelA family.</text>
</comment>
<dbReference type="GO" id="GO:0005737">
    <property type="term" value="C:cytoplasm"/>
    <property type="evidence" value="ECO:0007669"/>
    <property type="project" value="UniProtKB-SubCell"/>
</dbReference>
<dbReference type="Pfam" id="PF03841">
    <property type="entry name" value="SelA"/>
    <property type="match status" value="1"/>
</dbReference>
<evidence type="ECO:0000256" key="2">
    <source>
        <dbReference type="ARBA" id="ARBA00022490"/>
    </source>
</evidence>
<dbReference type="EMBL" id="VLTJ01000008">
    <property type="protein sequence ID" value="TSH97650.1"/>
    <property type="molecule type" value="Genomic_DNA"/>
</dbReference>
<evidence type="ECO:0000256" key="10">
    <source>
        <dbReference type="SAM" id="MobiDB-lite"/>
    </source>
</evidence>
<evidence type="ECO:0000256" key="8">
    <source>
        <dbReference type="HAMAP-Rule" id="MF_00423"/>
    </source>
</evidence>
<keyword evidence="3 8" id="KW-0808">Transferase</keyword>
<dbReference type="PANTHER" id="PTHR32328:SF0">
    <property type="entry name" value="L-SERYL-TRNA(SEC) SELENIUM TRANSFERASE"/>
    <property type="match status" value="1"/>
</dbReference>
<proteinExistence type="inferred from homology"/>
<protein>
    <recommendedName>
        <fullName evidence="8">L-seryl-tRNA(Sec) selenium transferase</fullName>
        <ecNumber evidence="8">2.9.1.1</ecNumber>
    </recommendedName>
    <alternativeName>
        <fullName evidence="8">Selenocysteine synthase</fullName>
        <shortName evidence="8">Sec synthase</shortName>
    </alternativeName>
    <alternativeName>
        <fullName evidence="8">Selenocysteinyl-tRNA(Sec) synthase</fullName>
    </alternativeName>
</protein>
<keyword evidence="5 8" id="KW-0648">Protein biosynthesis</keyword>
<comment type="subcellular location">
    <subcellularLocation>
        <location evidence="8">Cytoplasm</location>
    </subcellularLocation>
</comment>
<organism evidence="12 13">
    <name type="scientific">Verticiella sediminum</name>
    <dbReference type="NCBI Taxonomy" id="1247510"/>
    <lineage>
        <taxon>Bacteria</taxon>
        <taxon>Pseudomonadati</taxon>
        <taxon>Pseudomonadota</taxon>
        <taxon>Betaproteobacteria</taxon>
        <taxon>Burkholderiales</taxon>
        <taxon>Alcaligenaceae</taxon>
        <taxon>Verticiella</taxon>
    </lineage>
</organism>
<comment type="catalytic activity">
    <reaction evidence="8">
        <text>L-seryl-tRNA(Sec) + selenophosphate + H(+) = L-selenocysteinyl-tRNA(Sec) + phosphate</text>
        <dbReference type="Rhea" id="RHEA:22728"/>
        <dbReference type="Rhea" id="RHEA-COMP:9742"/>
        <dbReference type="Rhea" id="RHEA-COMP:9743"/>
        <dbReference type="ChEBI" id="CHEBI:15378"/>
        <dbReference type="ChEBI" id="CHEBI:16144"/>
        <dbReference type="ChEBI" id="CHEBI:43474"/>
        <dbReference type="ChEBI" id="CHEBI:78533"/>
        <dbReference type="ChEBI" id="CHEBI:78573"/>
        <dbReference type="EC" id="2.9.1.1"/>
    </reaction>
</comment>
<evidence type="ECO:0000256" key="9">
    <source>
        <dbReference type="PIRSR" id="PIRSR618319-50"/>
    </source>
</evidence>
<comment type="caution">
    <text evidence="12">The sequence shown here is derived from an EMBL/GenBank/DDBJ whole genome shotgun (WGS) entry which is preliminary data.</text>
</comment>
<dbReference type="Gene3D" id="3.90.1150.180">
    <property type="match status" value="1"/>
</dbReference>
<feature type="modified residue" description="N6-(pyridoxal phosphate)lysine" evidence="8 9">
    <location>
        <position position="327"/>
    </location>
</feature>
<accession>A0A556AXJ7</accession>
<evidence type="ECO:0000256" key="1">
    <source>
        <dbReference type="ARBA" id="ARBA00001933"/>
    </source>
</evidence>
<dbReference type="NCBIfam" id="TIGR00474">
    <property type="entry name" value="selA"/>
    <property type="match status" value="1"/>
</dbReference>
<evidence type="ECO:0000313" key="12">
    <source>
        <dbReference type="EMBL" id="TSH97650.1"/>
    </source>
</evidence>
<dbReference type="UniPathway" id="UPA00906">
    <property type="reaction ID" value="UER00896"/>
</dbReference>
<dbReference type="OrthoDB" id="9787096at2"/>